<proteinExistence type="inferred from homology"/>
<name>A0A479ZT59_9CYAN</name>
<evidence type="ECO:0000256" key="2">
    <source>
        <dbReference type="ARBA" id="ARBA00023235"/>
    </source>
</evidence>
<gene>
    <name evidence="6" type="ORF">SR1949_07920</name>
</gene>
<dbReference type="AlphaFoldDB" id="A0A479ZT59"/>
<accession>A0A479ZT59</accession>
<keyword evidence="2 4" id="KW-0413">Isomerase</keyword>
<protein>
    <recommendedName>
        <fullName evidence="4">Tautomerase</fullName>
        <ecNumber evidence="4">5.3.2.-</ecNumber>
    </recommendedName>
</protein>
<evidence type="ECO:0000256" key="3">
    <source>
        <dbReference type="PIRSR" id="PIRSR618191-1"/>
    </source>
</evidence>
<feature type="domain" description="4-oxalocrotonate tautomerase-like" evidence="5">
    <location>
        <begin position="2"/>
        <end position="60"/>
    </location>
</feature>
<dbReference type="Proteomes" id="UP000300142">
    <property type="component" value="Unassembled WGS sequence"/>
</dbReference>
<evidence type="ECO:0000313" key="7">
    <source>
        <dbReference type="Proteomes" id="UP000300142"/>
    </source>
</evidence>
<comment type="caution">
    <text evidence="6">The sequence shown here is derived from an EMBL/GenBank/DDBJ whole genome shotgun (WGS) entry which is preliminary data.</text>
</comment>
<dbReference type="PANTHER" id="PTHR35530:SF1">
    <property type="entry name" value="2-HYDROXYMUCONATE TAUTOMERASE"/>
    <property type="match status" value="1"/>
</dbReference>
<dbReference type="EC" id="5.3.2.-" evidence="4"/>
<dbReference type="InterPro" id="IPR004370">
    <property type="entry name" value="4-OT-like_dom"/>
</dbReference>
<dbReference type="InterPro" id="IPR018191">
    <property type="entry name" value="4-OT"/>
</dbReference>
<dbReference type="Pfam" id="PF01361">
    <property type="entry name" value="Tautomerase"/>
    <property type="match status" value="1"/>
</dbReference>
<dbReference type="Gene3D" id="3.30.429.10">
    <property type="entry name" value="Macrophage Migration Inhibitory Factor"/>
    <property type="match status" value="1"/>
</dbReference>
<dbReference type="RefSeq" id="WP_096570868.1">
    <property type="nucleotide sequence ID" value="NZ_BJCE01000015.1"/>
</dbReference>
<dbReference type="SUPFAM" id="SSF55331">
    <property type="entry name" value="Tautomerase/MIF"/>
    <property type="match status" value="1"/>
</dbReference>
<dbReference type="NCBIfam" id="TIGR00013">
    <property type="entry name" value="taut"/>
    <property type="match status" value="1"/>
</dbReference>
<dbReference type="GO" id="GO:0016853">
    <property type="term" value="F:isomerase activity"/>
    <property type="evidence" value="ECO:0007669"/>
    <property type="project" value="UniProtKB-UniRule"/>
</dbReference>
<organism evidence="6 7">
    <name type="scientific">Sphaerospermopsis reniformis</name>
    <dbReference type="NCBI Taxonomy" id="531300"/>
    <lineage>
        <taxon>Bacteria</taxon>
        <taxon>Bacillati</taxon>
        <taxon>Cyanobacteriota</taxon>
        <taxon>Cyanophyceae</taxon>
        <taxon>Nostocales</taxon>
        <taxon>Aphanizomenonaceae</taxon>
        <taxon>Sphaerospermopsis</taxon>
    </lineage>
</organism>
<feature type="active site" description="Proton acceptor; via imino nitrogen" evidence="3">
    <location>
        <position position="2"/>
    </location>
</feature>
<comment type="similarity">
    <text evidence="1 4">Belongs to the 4-oxalocrotonate tautomerase family.</text>
</comment>
<dbReference type="PANTHER" id="PTHR35530">
    <property type="entry name" value="TAUTOMERASE-RELATED"/>
    <property type="match status" value="1"/>
</dbReference>
<dbReference type="InterPro" id="IPR014347">
    <property type="entry name" value="Tautomerase/MIF_sf"/>
</dbReference>
<sequence>MPFVTVQIAKGHSIEKKRKLAQAVTDALVSALGTKPEWITVHIDEFERDNWAVGGVLHSDKHAGRHEETGR</sequence>
<evidence type="ECO:0000259" key="5">
    <source>
        <dbReference type="Pfam" id="PF01361"/>
    </source>
</evidence>
<keyword evidence="7" id="KW-1185">Reference proteome</keyword>
<evidence type="ECO:0000256" key="4">
    <source>
        <dbReference type="RuleBase" id="RU362032"/>
    </source>
</evidence>
<evidence type="ECO:0000313" key="6">
    <source>
        <dbReference type="EMBL" id="GCL35695.1"/>
    </source>
</evidence>
<dbReference type="EMBL" id="BJCE01000015">
    <property type="protein sequence ID" value="GCL35695.1"/>
    <property type="molecule type" value="Genomic_DNA"/>
</dbReference>
<reference evidence="7" key="1">
    <citation type="submission" date="2019-02" db="EMBL/GenBank/DDBJ databases">
        <title>Draft genome sequence of Sphaerospermopsis reniformis NIES-1949.</title>
        <authorList>
            <person name="Yamaguchi H."/>
            <person name="Suzuki S."/>
            <person name="Kawachi M."/>
        </authorList>
    </citation>
    <scope>NUCLEOTIDE SEQUENCE [LARGE SCALE GENOMIC DNA]</scope>
    <source>
        <strain evidence="7">NIES-1949</strain>
    </source>
</reference>
<evidence type="ECO:0000256" key="1">
    <source>
        <dbReference type="ARBA" id="ARBA00006723"/>
    </source>
</evidence>